<evidence type="ECO:0000313" key="2">
    <source>
        <dbReference type="Proteomes" id="UP000009168"/>
    </source>
</evidence>
<dbReference type="SUPFAM" id="SSF51197">
    <property type="entry name" value="Clavaminate synthase-like"/>
    <property type="match status" value="1"/>
</dbReference>
<keyword evidence="2" id="KW-1185">Reference proteome</keyword>
<dbReference type="GeneID" id="7832290"/>
<dbReference type="eggNOG" id="ENOG502QRGK">
    <property type="taxonomic scope" value="Eukaryota"/>
</dbReference>
<dbReference type="OrthoDB" id="407774at2759"/>
<proteinExistence type="predicted"/>
<dbReference type="Proteomes" id="UP000009168">
    <property type="component" value="Unassembled WGS sequence"/>
</dbReference>
<sequence length="369" mass="41182">MSTDNTTSTQMSAPKEIKTAKIVEFDYAELVDKSKPLFEKIKDAYGPEGVGICLVRNVPGYVEARKKLLPLAFKLANLPKESLQKLVKPEYMHAIGWSHGVEQFKGKFDFSKGSFYANPVCDVPDEISEEQKKDGAFVAPNFWPKEELPELEFAFKEMGKIVVSTGSLLSYHIDEYVHSVQPTYKQGTLEDIVSGSKAHLARLLHYFPSNESKVVDDDWCGWHNDHGALTGLCSAIYTDENGEVVDNFYDPEGGLFAKNRFADQQRLKIPQDCLAFQIGETSQILTGGILEATPHCVVRGPKAIGTKISRNTFACFMQPNFGYPLQVPEGMDPNGAVNREAYSVPALKNRWENGISYLKYSFNSFAAYS</sequence>
<protein>
    <submittedName>
        <fullName evidence="1">Dioxygenase domain protein</fullName>
    </submittedName>
</protein>
<dbReference type="RefSeq" id="XP_001030495.1">
    <property type="nucleotide sequence ID" value="XM_001030495.3"/>
</dbReference>
<dbReference type="PANTHER" id="PTHR48420:SF1">
    <property type="entry name" value="NON-HAEM DIOXYGENASE N-TERMINAL DOMAIN-CONTAINING PROTEIN"/>
    <property type="match status" value="1"/>
</dbReference>
<dbReference type="Gene3D" id="2.60.120.330">
    <property type="entry name" value="B-lactam Antibiotic, Isopenicillin N Synthase, Chain"/>
    <property type="match status" value="1"/>
</dbReference>
<dbReference type="HOGENOM" id="CLU_045411_0_0_1"/>
<evidence type="ECO:0000313" key="1">
    <source>
        <dbReference type="EMBL" id="EAR82832.1"/>
    </source>
</evidence>
<dbReference type="OMA" id="LYIHSRT"/>
<organism evidence="1 2">
    <name type="scientific">Tetrahymena thermophila (strain SB210)</name>
    <dbReference type="NCBI Taxonomy" id="312017"/>
    <lineage>
        <taxon>Eukaryota</taxon>
        <taxon>Sar</taxon>
        <taxon>Alveolata</taxon>
        <taxon>Ciliophora</taxon>
        <taxon>Intramacronucleata</taxon>
        <taxon>Oligohymenophorea</taxon>
        <taxon>Hymenostomatida</taxon>
        <taxon>Tetrahymenina</taxon>
        <taxon>Tetrahymenidae</taxon>
        <taxon>Tetrahymena</taxon>
    </lineage>
</organism>
<dbReference type="EMBL" id="GG662470">
    <property type="protein sequence ID" value="EAR82832.1"/>
    <property type="molecule type" value="Genomic_DNA"/>
</dbReference>
<name>Q22C30_TETTS</name>
<dbReference type="InterPro" id="IPR027443">
    <property type="entry name" value="IPNS-like_sf"/>
</dbReference>
<keyword evidence="1" id="KW-0223">Dioxygenase</keyword>
<dbReference type="GO" id="GO:0051213">
    <property type="term" value="F:dioxygenase activity"/>
    <property type="evidence" value="ECO:0007669"/>
    <property type="project" value="UniProtKB-KW"/>
</dbReference>
<dbReference type="AlphaFoldDB" id="Q22C30"/>
<dbReference type="KEGG" id="tet:TTHERM_01080400"/>
<keyword evidence="1" id="KW-0560">Oxidoreductase</keyword>
<gene>
    <name evidence="1" type="ORF">TTHERM_01080400</name>
</gene>
<accession>Q22C30</accession>
<dbReference type="InParanoid" id="Q22C30"/>
<dbReference type="STRING" id="312017.Q22C30"/>
<dbReference type="PANTHER" id="PTHR48420">
    <property type="entry name" value="NON-HAEM DIOXYGENASE N-TERMINAL DOMAIN-CONTAINING PROTEIN"/>
    <property type="match status" value="1"/>
</dbReference>
<reference evidence="2" key="1">
    <citation type="journal article" date="2006" name="PLoS Biol.">
        <title>Macronuclear genome sequence of the ciliate Tetrahymena thermophila, a model eukaryote.</title>
        <authorList>
            <person name="Eisen J.A."/>
            <person name="Coyne R.S."/>
            <person name="Wu M."/>
            <person name="Wu D."/>
            <person name="Thiagarajan M."/>
            <person name="Wortman J.R."/>
            <person name="Badger J.H."/>
            <person name="Ren Q."/>
            <person name="Amedeo P."/>
            <person name="Jones K.M."/>
            <person name="Tallon L.J."/>
            <person name="Delcher A.L."/>
            <person name="Salzberg S.L."/>
            <person name="Silva J.C."/>
            <person name="Haas B.J."/>
            <person name="Majoros W.H."/>
            <person name="Farzad M."/>
            <person name="Carlton J.M."/>
            <person name="Smith R.K. Jr."/>
            <person name="Garg J."/>
            <person name="Pearlman R.E."/>
            <person name="Karrer K.M."/>
            <person name="Sun L."/>
            <person name="Manning G."/>
            <person name="Elde N.C."/>
            <person name="Turkewitz A.P."/>
            <person name="Asai D.J."/>
            <person name="Wilkes D.E."/>
            <person name="Wang Y."/>
            <person name="Cai H."/>
            <person name="Collins K."/>
            <person name="Stewart B.A."/>
            <person name="Lee S.R."/>
            <person name="Wilamowska K."/>
            <person name="Weinberg Z."/>
            <person name="Ruzzo W.L."/>
            <person name="Wloga D."/>
            <person name="Gaertig J."/>
            <person name="Frankel J."/>
            <person name="Tsao C.-C."/>
            <person name="Gorovsky M.A."/>
            <person name="Keeling P.J."/>
            <person name="Waller R.F."/>
            <person name="Patron N.J."/>
            <person name="Cherry J.M."/>
            <person name="Stover N.A."/>
            <person name="Krieger C.J."/>
            <person name="del Toro C."/>
            <person name="Ryder H.F."/>
            <person name="Williamson S.C."/>
            <person name="Barbeau R.A."/>
            <person name="Hamilton E.P."/>
            <person name="Orias E."/>
        </authorList>
    </citation>
    <scope>NUCLEOTIDE SEQUENCE [LARGE SCALE GENOMIC DNA]</scope>
    <source>
        <strain evidence="2">SB210</strain>
    </source>
</reference>